<feature type="domain" description="BHLH" evidence="4">
    <location>
        <begin position="669"/>
        <end position="718"/>
    </location>
</feature>
<keyword evidence="6" id="KW-1185">Reference proteome</keyword>
<keyword evidence="2" id="KW-0804">Transcription</keyword>
<dbReference type="Pfam" id="PF23176">
    <property type="entry name" value="bHLH_LHW"/>
    <property type="match status" value="1"/>
</dbReference>
<dbReference type="PANTHER" id="PTHR46196">
    <property type="entry name" value="TRANSCRIPTION FACTOR BHLH155-LIKE ISOFORM X1-RELATED"/>
    <property type="match status" value="1"/>
</dbReference>
<dbReference type="OrthoDB" id="1883654at2759"/>
<evidence type="ECO:0000256" key="1">
    <source>
        <dbReference type="ARBA" id="ARBA00023015"/>
    </source>
</evidence>
<feature type="region of interest" description="Disordered" evidence="3">
    <location>
        <begin position="650"/>
        <end position="685"/>
    </location>
</feature>
<dbReference type="InterPro" id="IPR025610">
    <property type="entry name" value="MYC/MYB_N"/>
</dbReference>
<feature type="compositionally biased region" description="Basic and acidic residues" evidence="3">
    <location>
        <begin position="670"/>
        <end position="685"/>
    </location>
</feature>
<dbReference type="Proteomes" id="UP001141806">
    <property type="component" value="Unassembled WGS sequence"/>
</dbReference>
<proteinExistence type="predicted"/>
<keyword evidence="1" id="KW-0805">Transcription regulation</keyword>
<evidence type="ECO:0000259" key="4">
    <source>
        <dbReference type="PROSITE" id="PS50888"/>
    </source>
</evidence>
<accession>A0A9Q0GZR8</accession>
<evidence type="ECO:0000256" key="3">
    <source>
        <dbReference type="SAM" id="MobiDB-lite"/>
    </source>
</evidence>
<reference evidence="5" key="1">
    <citation type="journal article" date="2023" name="Plant J.">
        <title>The genome of the king protea, Protea cynaroides.</title>
        <authorList>
            <person name="Chang J."/>
            <person name="Duong T.A."/>
            <person name="Schoeman C."/>
            <person name="Ma X."/>
            <person name="Roodt D."/>
            <person name="Barker N."/>
            <person name="Li Z."/>
            <person name="Van de Peer Y."/>
            <person name="Mizrachi E."/>
        </authorList>
    </citation>
    <scope>NUCLEOTIDE SEQUENCE</scope>
    <source>
        <tissue evidence="5">Young leaves</tissue>
    </source>
</reference>
<dbReference type="PANTHER" id="PTHR46196:SF2">
    <property type="entry name" value="TRANSCRIPTION FACTOR BHLH157"/>
    <property type="match status" value="1"/>
</dbReference>
<dbReference type="EMBL" id="JAMYWD010000011">
    <property type="protein sequence ID" value="KAJ4954579.1"/>
    <property type="molecule type" value="Genomic_DNA"/>
</dbReference>
<protein>
    <recommendedName>
        <fullName evidence="4">BHLH domain-containing protein</fullName>
    </recommendedName>
</protein>
<evidence type="ECO:0000313" key="5">
    <source>
        <dbReference type="EMBL" id="KAJ4954579.1"/>
    </source>
</evidence>
<dbReference type="GO" id="GO:0003700">
    <property type="term" value="F:DNA-binding transcription factor activity"/>
    <property type="evidence" value="ECO:0007669"/>
    <property type="project" value="InterPro"/>
</dbReference>
<evidence type="ECO:0000313" key="6">
    <source>
        <dbReference type="Proteomes" id="UP001141806"/>
    </source>
</evidence>
<dbReference type="PROSITE" id="PS50888">
    <property type="entry name" value="BHLH"/>
    <property type="match status" value="1"/>
</dbReference>
<dbReference type="InterPro" id="IPR043561">
    <property type="entry name" value="LHW-like"/>
</dbReference>
<dbReference type="AlphaFoldDB" id="A0A9Q0GZR8"/>
<organism evidence="5 6">
    <name type="scientific">Protea cynaroides</name>
    <dbReference type="NCBI Taxonomy" id="273540"/>
    <lineage>
        <taxon>Eukaryota</taxon>
        <taxon>Viridiplantae</taxon>
        <taxon>Streptophyta</taxon>
        <taxon>Embryophyta</taxon>
        <taxon>Tracheophyta</taxon>
        <taxon>Spermatophyta</taxon>
        <taxon>Magnoliopsida</taxon>
        <taxon>Proteales</taxon>
        <taxon>Proteaceae</taxon>
        <taxon>Protea</taxon>
    </lineage>
</organism>
<comment type="caution">
    <text evidence="5">The sequence shown here is derived from an EMBL/GenBank/DDBJ whole genome shotgun (WGS) entry which is preliminary data.</text>
</comment>
<sequence length="856" mass="93787">MEDSRTKMSFRLKDELKSLCCNNGWSYGAFWRVHPRNSLLLTLEDAYYGEQMGLVIDLLPQAHMLGEGIVGQAACTGKHHWFFLDAYFGERSATGYVAGQDISQVQDNSEYHHQFSSGIKTIAVISVAPQGVVQFGSTKKILERSEFVDHTRSLFRLIERADGLVQSWNVLSDFNGEVYDPCGSFASVVMSDNSYSSYGNIEPLHDDSCKELMEKSRFIHQSSSFTSEWHHGSMSTLIGNQFHLRSQHNMAGVEAQVILSKPSLQLPQVLSESFSSCADNTDGRHQTMSSLSGEGSTMTSFEQQLLCGSGMCVMPKVSSAAPNNLASSKNVYVDFQGEPIFPPLCRMGKSLDMESDKGLEEANKTSGYGSHEVVDIKPPTHFNHPSEDEFLKVPSSFPAFTGVSRSFSTTEAVSKPNPVNKISQLNVPPLVQGNNGLAAPTLNDSFSESVVVPGDVLNQAVTSANNSINSCGAVYDWKRNSSNAPMQLPAENDLFDILGLDFGSCQSQNCWGDVILPLGTGGCPTLSTGFLECISEVDVGSMAVPQKGFFSECGLEDLINDGVYNFNSVTKPSSSEDSTTTIARTGSTAGYWNQIQLAGLSSLGGNMDAMRPEYDNLERINMLGIQKEIVAKSQVGSWIDDSYSINAESAVVTQPKRTEEPTKVSKKRARPGETTRPRPKDRQQIQDRVKELREIVPNGAKCSIDALLDRTIKHMLFLQSVAKYADQLKQGDEPKMIGDESCVILRDNLSGGGVTWAFEVGGQTLVCPIIVEELRPPGQMLIEMLCEERGFFLEIADTICGFGLTILKGVMEAREDKLWARFVVEANKEITRMDIFLSLVHLLQQMVSTGAGSGNQ</sequence>
<dbReference type="Pfam" id="PF14215">
    <property type="entry name" value="bHLH-MYC_N"/>
    <property type="match status" value="1"/>
</dbReference>
<dbReference type="GO" id="GO:0046983">
    <property type="term" value="F:protein dimerization activity"/>
    <property type="evidence" value="ECO:0007669"/>
    <property type="project" value="InterPro"/>
</dbReference>
<evidence type="ECO:0000256" key="2">
    <source>
        <dbReference type="ARBA" id="ARBA00023163"/>
    </source>
</evidence>
<gene>
    <name evidence="5" type="ORF">NE237_011362</name>
</gene>
<dbReference type="InterPro" id="IPR011598">
    <property type="entry name" value="bHLH_dom"/>
</dbReference>
<name>A0A9Q0GZR8_9MAGN</name>